<dbReference type="EMBL" id="NNRK01000020">
    <property type="protein sequence ID" value="OYR17249.1"/>
    <property type="molecule type" value="Genomic_DNA"/>
</dbReference>
<name>A0A256FQX1_9HYPH</name>
<comment type="caution">
    <text evidence="1">The sequence shown here is derived from an EMBL/GenBank/DDBJ whole genome shotgun (WGS) entry which is preliminary data.</text>
</comment>
<protein>
    <submittedName>
        <fullName evidence="1">Uncharacterized protein</fullName>
    </submittedName>
</protein>
<proteinExistence type="predicted"/>
<reference evidence="1 2" key="1">
    <citation type="submission" date="2017-07" db="EMBL/GenBank/DDBJ databases">
        <title>Phylogenetic study on the rhizospheric bacterium Ochrobactrum sp. A44.</title>
        <authorList>
            <person name="Krzyzanowska D.M."/>
            <person name="Ossowicki A."/>
            <person name="Rajewska M."/>
            <person name="Maciag T."/>
            <person name="Kaczynski Z."/>
            <person name="Czerwicka M."/>
            <person name="Jafra S."/>
        </authorList>
    </citation>
    <scope>NUCLEOTIDE SEQUENCE [LARGE SCALE GENOMIC DNA]</scope>
    <source>
        <strain evidence="1 2">PR17</strain>
    </source>
</reference>
<organism evidence="1 2">
    <name type="scientific">Brucella rhizosphaerae</name>
    <dbReference type="NCBI Taxonomy" id="571254"/>
    <lineage>
        <taxon>Bacteria</taxon>
        <taxon>Pseudomonadati</taxon>
        <taxon>Pseudomonadota</taxon>
        <taxon>Alphaproteobacteria</taxon>
        <taxon>Hyphomicrobiales</taxon>
        <taxon>Brucellaceae</taxon>
        <taxon>Brucella/Ochrobactrum group</taxon>
        <taxon>Brucella</taxon>
    </lineage>
</organism>
<sequence length="45" mass="5207">MIGFGQHLFSNAGSCLALLGKRWGRIKATWILECRIIRHFLFLCE</sequence>
<dbReference type="Proteomes" id="UP000216345">
    <property type="component" value="Unassembled WGS sequence"/>
</dbReference>
<gene>
    <name evidence="1" type="ORF">CEV32_4012</name>
</gene>
<accession>A0A256FQX1</accession>
<evidence type="ECO:0000313" key="2">
    <source>
        <dbReference type="Proteomes" id="UP000216345"/>
    </source>
</evidence>
<keyword evidence="2" id="KW-1185">Reference proteome</keyword>
<evidence type="ECO:0000313" key="1">
    <source>
        <dbReference type="EMBL" id="OYR17249.1"/>
    </source>
</evidence>
<dbReference type="AlphaFoldDB" id="A0A256FQX1"/>